<evidence type="ECO:0000313" key="6">
    <source>
        <dbReference type="Proteomes" id="UP000663869"/>
    </source>
</evidence>
<reference evidence="5" key="1">
    <citation type="submission" date="2021-02" db="EMBL/GenBank/DDBJ databases">
        <authorList>
            <person name="Nowell W R."/>
        </authorList>
    </citation>
    <scope>NUCLEOTIDE SEQUENCE</scope>
</reference>
<evidence type="ECO:0000256" key="3">
    <source>
        <dbReference type="PROSITE-ProRule" id="PRU00023"/>
    </source>
</evidence>
<feature type="repeat" description="ANK" evidence="3">
    <location>
        <begin position="108"/>
        <end position="137"/>
    </location>
</feature>
<dbReference type="SUPFAM" id="SSF48403">
    <property type="entry name" value="Ankyrin repeat"/>
    <property type="match status" value="1"/>
</dbReference>
<feature type="domain" description="Vacuolar protein sorting-associated protein 13 VPS13 adaptor binding" evidence="4">
    <location>
        <begin position="232"/>
        <end position="657"/>
    </location>
</feature>
<protein>
    <recommendedName>
        <fullName evidence="4">Vacuolar protein sorting-associated protein 13 VPS13 adaptor binding domain-containing protein</fullName>
    </recommendedName>
</protein>
<proteinExistence type="predicted"/>
<evidence type="ECO:0000256" key="2">
    <source>
        <dbReference type="ARBA" id="ARBA00023043"/>
    </source>
</evidence>
<dbReference type="EMBL" id="CAJNYU010003134">
    <property type="protein sequence ID" value="CAF3639914.1"/>
    <property type="molecule type" value="Genomic_DNA"/>
</dbReference>
<dbReference type="PROSITE" id="PS50088">
    <property type="entry name" value="ANK_REPEAT"/>
    <property type="match status" value="2"/>
</dbReference>
<sequence>SSELDRHLNHCTYGTTGDLTPLMAASANGRESIVRFLLENYGNHLQIDKERIIFAEDAFDHSDYFYCKQTALCLATEYKHLDIVRTLVSLGKPNVNHRAILEWQIKCTPLYLACKNEQLEMVKYLIENGSDIYNVDTNESTALMIACKYKHDELVEYLLSLDDATHTLVNAVDKCGSTALHVAASVGSLNIVRLLLEKYQAKIVKNNEAQTAFTMAVQEIFIDHLDGIQMRDVVKTVSISRTWKRVYELGQSLNSNWPIQMLCDAQIQNERRRIILSSVVRIFNNSTLPLLILNVDSIDPRNRHRVARIEVNKDYHVPIDLLYAYSSLPIFIGIDEGEEVNDFFSFDWEKEFAEERMLKLKNGNEANFIVFKELIMAYTENTDQLDRASFNLHIHSALHLTNLLPIDIECSIDNVEKCALKPSQLHLVTSGKRSSNLIFTIPSYDNIKWISEPVDLKIEGKSDKNEHLKMILRVDAYHESYRLLLFSPFWILNCTDLKIDFQIENNRTFIDVIEIPYLICPENIASETSKKGQIFIHESEQSDTTVAKLSEKFSLDVIKSTGLTSCKVSNNRIYMICVDIATSSFGLTKLVTLSPAMVIINKSTIGIEIIETASDQKQNKCESINPEQLIPFWPRNTKDITARIRYADNQITSSPFKRTQKHRALLRMDDEERPAIFVEVTATDFDGVKIIFEDYEIGDITFTYCKLLTQ</sequence>
<keyword evidence="2 3" id="KW-0040">ANK repeat</keyword>
<dbReference type="Gene3D" id="1.25.40.20">
    <property type="entry name" value="Ankyrin repeat-containing domain"/>
    <property type="match status" value="2"/>
</dbReference>
<evidence type="ECO:0000259" key="4">
    <source>
        <dbReference type="Pfam" id="PF25036"/>
    </source>
</evidence>
<dbReference type="InterPro" id="IPR009543">
    <property type="entry name" value="VPS13_VAB"/>
</dbReference>
<dbReference type="InterPro" id="IPR036770">
    <property type="entry name" value="Ankyrin_rpt-contain_sf"/>
</dbReference>
<dbReference type="PANTHER" id="PTHR24171">
    <property type="entry name" value="ANKYRIN REPEAT DOMAIN-CONTAINING PROTEIN 39-RELATED"/>
    <property type="match status" value="1"/>
</dbReference>
<organism evidence="5 6">
    <name type="scientific">Rotaria socialis</name>
    <dbReference type="NCBI Taxonomy" id="392032"/>
    <lineage>
        <taxon>Eukaryota</taxon>
        <taxon>Metazoa</taxon>
        <taxon>Spiralia</taxon>
        <taxon>Gnathifera</taxon>
        <taxon>Rotifera</taxon>
        <taxon>Eurotatoria</taxon>
        <taxon>Bdelloidea</taxon>
        <taxon>Philodinida</taxon>
        <taxon>Philodinidae</taxon>
        <taxon>Rotaria</taxon>
    </lineage>
</organism>
<dbReference type="Pfam" id="PF12796">
    <property type="entry name" value="Ank_2"/>
    <property type="match status" value="2"/>
</dbReference>
<evidence type="ECO:0000256" key="1">
    <source>
        <dbReference type="ARBA" id="ARBA00022737"/>
    </source>
</evidence>
<dbReference type="Proteomes" id="UP000663869">
    <property type="component" value="Unassembled WGS sequence"/>
</dbReference>
<dbReference type="InterPro" id="IPR002110">
    <property type="entry name" value="Ankyrin_rpt"/>
</dbReference>
<comment type="caution">
    <text evidence="5">The sequence shown here is derived from an EMBL/GenBank/DDBJ whole genome shotgun (WGS) entry which is preliminary data.</text>
</comment>
<dbReference type="PROSITE" id="PS50297">
    <property type="entry name" value="ANK_REP_REGION"/>
    <property type="match status" value="2"/>
</dbReference>
<feature type="repeat" description="ANK" evidence="3">
    <location>
        <begin position="175"/>
        <end position="198"/>
    </location>
</feature>
<accession>A0A818QP71</accession>
<dbReference type="AlphaFoldDB" id="A0A818QP71"/>
<name>A0A818QP71_9BILA</name>
<dbReference type="SMART" id="SM00248">
    <property type="entry name" value="ANK"/>
    <property type="match status" value="5"/>
</dbReference>
<feature type="non-terminal residue" evidence="5">
    <location>
        <position position="1"/>
    </location>
</feature>
<evidence type="ECO:0000313" key="5">
    <source>
        <dbReference type="EMBL" id="CAF3639914.1"/>
    </source>
</evidence>
<dbReference type="Pfam" id="PF13857">
    <property type="entry name" value="Ank_5"/>
    <property type="match status" value="1"/>
</dbReference>
<keyword evidence="1" id="KW-0677">Repeat</keyword>
<gene>
    <name evidence="5" type="ORF">FME351_LOCUS23907</name>
</gene>
<dbReference type="Pfam" id="PF25036">
    <property type="entry name" value="VPS13_VAB"/>
    <property type="match status" value="1"/>
</dbReference>